<dbReference type="SMART" id="SM01103">
    <property type="entry name" value="CRS1_YhbY"/>
    <property type="match status" value="1"/>
</dbReference>
<feature type="domain" description="CRM" evidence="3">
    <location>
        <begin position="4"/>
        <end position="98"/>
    </location>
</feature>
<name>A0A3R8LQN9_9BURK</name>
<dbReference type="InterPro" id="IPR051925">
    <property type="entry name" value="RNA-binding_domain"/>
</dbReference>
<dbReference type="OrthoDB" id="9797519at2"/>
<gene>
    <name evidence="4" type="primary">yhbY</name>
    <name evidence="4" type="ORF">EHV23_02370</name>
</gene>
<comment type="caution">
    <text evidence="4">The sequence shown here is derived from an EMBL/GenBank/DDBJ whole genome shotgun (WGS) entry which is preliminary data.</text>
</comment>
<evidence type="ECO:0000259" key="3">
    <source>
        <dbReference type="PROSITE" id="PS51295"/>
    </source>
</evidence>
<dbReference type="InterPro" id="IPR001890">
    <property type="entry name" value="RNA-binding_CRM"/>
</dbReference>
<dbReference type="PANTHER" id="PTHR40065">
    <property type="entry name" value="RNA-BINDING PROTEIN YHBY"/>
    <property type="match status" value="1"/>
</dbReference>
<dbReference type="SUPFAM" id="SSF75471">
    <property type="entry name" value="YhbY-like"/>
    <property type="match status" value="1"/>
</dbReference>
<dbReference type="EMBL" id="RRUE01000001">
    <property type="protein sequence ID" value="RRN46043.1"/>
    <property type="molecule type" value="Genomic_DNA"/>
</dbReference>
<dbReference type="Gene3D" id="3.30.110.60">
    <property type="entry name" value="YhbY-like"/>
    <property type="match status" value="1"/>
</dbReference>
<dbReference type="Pfam" id="PF01985">
    <property type="entry name" value="CRS1_YhbY"/>
    <property type="match status" value="1"/>
</dbReference>
<dbReference type="NCBIfam" id="TIGR00253">
    <property type="entry name" value="RNA_bind_YhbY"/>
    <property type="match status" value="1"/>
</dbReference>
<dbReference type="InterPro" id="IPR035920">
    <property type="entry name" value="YhbY-like_sf"/>
</dbReference>
<evidence type="ECO:0000256" key="1">
    <source>
        <dbReference type="ARBA" id="ARBA00022884"/>
    </source>
</evidence>
<dbReference type="InterPro" id="IPR017924">
    <property type="entry name" value="RNA-binding_YhbY"/>
</dbReference>
<keyword evidence="1 2" id="KW-0694">RNA-binding</keyword>
<organism evidence="4 5">
    <name type="scientific">Lautropia dentalis</name>
    <dbReference type="NCBI Taxonomy" id="2490857"/>
    <lineage>
        <taxon>Bacteria</taxon>
        <taxon>Pseudomonadati</taxon>
        <taxon>Pseudomonadota</taxon>
        <taxon>Betaproteobacteria</taxon>
        <taxon>Burkholderiales</taxon>
        <taxon>Burkholderiaceae</taxon>
        <taxon>Lautropia</taxon>
    </lineage>
</organism>
<sequence length="98" mass="10532">MPTLMLDKAERKALAAQAHPLNPVVLLGAAGLTPAVLQEIDRALRAHELIKVRLAGMDREARQAARDEITDSTSSAAVQLVGNVLVLFRPKPEEDTGI</sequence>
<dbReference type="GO" id="GO:0003723">
    <property type="term" value="F:RNA binding"/>
    <property type="evidence" value="ECO:0007669"/>
    <property type="project" value="UniProtKB-UniRule"/>
</dbReference>
<dbReference type="Proteomes" id="UP000270261">
    <property type="component" value="Unassembled WGS sequence"/>
</dbReference>
<protein>
    <submittedName>
        <fullName evidence="4">Ribosome assembly RNA-binding protein YhbY</fullName>
    </submittedName>
</protein>
<accession>A0A3R8LQN9</accession>
<keyword evidence="5" id="KW-1185">Reference proteome</keyword>
<evidence type="ECO:0000256" key="2">
    <source>
        <dbReference type="PROSITE-ProRule" id="PRU00626"/>
    </source>
</evidence>
<dbReference type="PANTHER" id="PTHR40065:SF3">
    <property type="entry name" value="RNA-BINDING PROTEIN YHBY"/>
    <property type="match status" value="1"/>
</dbReference>
<evidence type="ECO:0000313" key="4">
    <source>
        <dbReference type="EMBL" id="RRN46043.1"/>
    </source>
</evidence>
<dbReference type="PROSITE" id="PS51295">
    <property type="entry name" value="CRM"/>
    <property type="match status" value="1"/>
</dbReference>
<dbReference type="AlphaFoldDB" id="A0A3R8LQN9"/>
<reference evidence="4 5" key="1">
    <citation type="submission" date="2018-11" db="EMBL/GenBank/DDBJ databases">
        <title>Genome sequencing of Lautropia sp. KCOM 2505 (= ChDC F240).</title>
        <authorList>
            <person name="Kook J.-K."/>
            <person name="Park S.-N."/>
            <person name="Lim Y.K."/>
        </authorList>
    </citation>
    <scope>NUCLEOTIDE SEQUENCE [LARGE SCALE GENOMIC DNA]</scope>
    <source>
        <strain evidence="4 5">KCOM 2505</strain>
    </source>
</reference>
<evidence type="ECO:0000313" key="5">
    <source>
        <dbReference type="Proteomes" id="UP000270261"/>
    </source>
</evidence>
<proteinExistence type="predicted"/>